<dbReference type="InterPro" id="IPR029787">
    <property type="entry name" value="Nucleotide_cyclase"/>
</dbReference>
<dbReference type="GO" id="GO:0003824">
    <property type="term" value="F:catalytic activity"/>
    <property type="evidence" value="ECO:0007669"/>
    <property type="project" value="UniProtKB-ARBA"/>
</dbReference>
<dbReference type="Pfam" id="PF12860">
    <property type="entry name" value="PAS_7"/>
    <property type="match status" value="2"/>
</dbReference>
<dbReference type="InterPro" id="IPR000014">
    <property type="entry name" value="PAS"/>
</dbReference>
<dbReference type="NCBIfam" id="TIGR00254">
    <property type="entry name" value="GGDEF"/>
    <property type="match status" value="1"/>
</dbReference>
<dbReference type="InterPro" id="IPR043128">
    <property type="entry name" value="Rev_trsase/Diguanyl_cyclase"/>
</dbReference>
<dbReference type="CDD" id="cd01949">
    <property type="entry name" value="GGDEF"/>
    <property type="match status" value="1"/>
</dbReference>
<dbReference type="SMART" id="SM00267">
    <property type="entry name" value="GGDEF"/>
    <property type="match status" value="1"/>
</dbReference>
<comment type="caution">
    <text evidence="2">The sequence shown here is derived from an EMBL/GenBank/DDBJ whole genome shotgun (WGS) entry which is preliminary data.</text>
</comment>
<dbReference type="Pfam" id="PF00990">
    <property type="entry name" value="GGDEF"/>
    <property type="match status" value="1"/>
</dbReference>
<evidence type="ECO:0000259" key="1">
    <source>
        <dbReference type="PROSITE" id="PS50887"/>
    </source>
</evidence>
<dbReference type="AlphaFoldDB" id="A0A7Y6NR92"/>
<dbReference type="PROSITE" id="PS50887">
    <property type="entry name" value="GGDEF"/>
    <property type="match status" value="1"/>
</dbReference>
<dbReference type="PANTHER" id="PTHR44757:SF2">
    <property type="entry name" value="BIOFILM ARCHITECTURE MAINTENANCE PROTEIN MBAA"/>
    <property type="match status" value="1"/>
</dbReference>
<sequence>MLDGLELALCVFDEADRALLWNRTFLRFFPEHEGHVHVGEPYADNLRRFYRARLRPEEMGALERFVAEGVLRHRGQQRPFVFKHRGVELRAASLPLPGIGRARMWKVENRAEAASVAPAPSLVDGAERFRWLDHVADGVAITHPDGSIVWANDSFADLYGFAQRAAAIGLTFVDVYRSAWQGDLDADEERLYASGLEVLGEHLRYAGAPFEVPLPRERWSRVVEQSGPDGLRFFTHLDVTTMKHQQELLRIAEQRARESAALLELTLERMEQGVIMVNADGVVEVCNPQAMALLDLPEALMKSRPSFEQVIAYQWARDEFAPASEDLKAFIRAGGVLDRPHAYERQRPDGRVLEVRSVPIHGGGILRTYMDVTQRRRSEERIQHMARHDGLTTLINREAFLERLAEAARPPAGAFHGFAVLFIDLDGFKPINDQHGHHVGDKVLTMVASRLRAAAREGDVVGRMGGDEFAVLQRGACTRANALGLAQRILESVRQDIEVESHRVRVSASIGIAVAAEPGCDPDTLLRQADAAMYTAKARGRNQVQLHES</sequence>
<feature type="domain" description="GGDEF" evidence="1">
    <location>
        <begin position="416"/>
        <end position="549"/>
    </location>
</feature>
<dbReference type="SMART" id="SM00091">
    <property type="entry name" value="PAS"/>
    <property type="match status" value="2"/>
</dbReference>
<evidence type="ECO:0000313" key="2">
    <source>
        <dbReference type="EMBL" id="NUZ07860.1"/>
    </source>
</evidence>
<proteinExistence type="predicted"/>
<dbReference type="SUPFAM" id="SSF55785">
    <property type="entry name" value="PYP-like sensor domain (PAS domain)"/>
    <property type="match status" value="2"/>
</dbReference>
<dbReference type="Proteomes" id="UP000529637">
    <property type="component" value="Unassembled WGS sequence"/>
</dbReference>
<accession>A0A7Y6NR92</accession>
<dbReference type="SUPFAM" id="SSF55073">
    <property type="entry name" value="Nucleotide cyclase"/>
    <property type="match status" value="1"/>
</dbReference>
<dbReference type="InterPro" id="IPR052155">
    <property type="entry name" value="Biofilm_reg_signaling"/>
</dbReference>
<dbReference type="Gene3D" id="3.30.450.20">
    <property type="entry name" value="PAS domain"/>
    <property type="match status" value="2"/>
</dbReference>
<name>A0A7Y6NR92_9BURK</name>
<dbReference type="InterPro" id="IPR000160">
    <property type="entry name" value="GGDEF_dom"/>
</dbReference>
<dbReference type="InterPro" id="IPR035965">
    <property type="entry name" value="PAS-like_dom_sf"/>
</dbReference>
<reference evidence="2 3" key="1">
    <citation type="submission" date="2020-06" db="EMBL/GenBank/DDBJ databases">
        <title>Schlegella sp. ID0723 isolated from air conditioner.</title>
        <authorList>
            <person name="Kim D.Y."/>
            <person name="Kim D.-U."/>
        </authorList>
    </citation>
    <scope>NUCLEOTIDE SEQUENCE [LARGE SCALE GENOMIC DNA]</scope>
    <source>
        <strain evidence="2 3">ID0723</strain>
    </source>
</reference>
<protein>
    <submittedName>
        <fullName evidence="2">PAS-domain containing protein</fullName>
    </submittedName>
</protein>
<dbReference type="EMBL" id="JABWMJ010000009">
    <property type="protein sequence ID" value="NUZ07860.1"/>
    <property type="molecule type" value="Genomic_DNA"/>
</dbReference>
<organism evidence="2 3">
    <name type="scientific">Piscinibacter koreensis</name>
    <dbReference type="NCBI Taxonomy" id="2742824"/>
    <lineage>
        <taxon>Bacteria</taxon>
        <taxon>Pseudomonadati</taxon>
        <taxon>Pseudomonadota</taxon>
        <taxon>Betaproteobacteria</taxon>
        <taxon>Burkholderiales</taxon>
        <taxon>Sphaerotilaceae</taxon>
        <taxon>Piscinibacter</taxon>
    </lineage>
</organism>
<keyword evidence="3" id="KW-1185">Reference proteome</keyword>
<gene>
    <name evidence="2" type="ORF">HQN59_19015</name>
</gene>
<dbReference type="FunFam" id="3.30.70.270:FF:000001">
    <property type="entry name" value="Diguanylate cyclase domain protein"/>
    <property type="match status" value="1"/>
</dbReference>
<evidence type="ECO:0000313" key="3">
    <source>
        <dbReference type="Proteomes" id="UP000529637"/>
    </source>
</evidence>
<dbReference type="Gene3D" id="3.30.70.270">
    <property type="match status" value="1"/>
</dbReference>
<dbReference type="PANTHER" id="PTHR44757">
    <property type="entry name" value="DIGUANYLATE CYCLASE DGCP"/>
    <property type="match status" value="1"/>
</dbReference>